<dbReference type="SUPFAM" id="SSF56349">
    <property type="entry name" value="DNA breaking-rejoining enzymes"/>
    <property type="match status" value="1"/>
</dbReference>
<keyword evidence="1" id="KW-0233">DNA recombination</keyword>
<dbReference type="Gene3D" id="1.10.443.10">
    <property type="entry name" value="Intergrase catalytic core"/>
    <property type="match status" value="1"/>
</dbReference>
<name>A0ABN8T4L4_9CNID</name>
<accession>A0ABN8T4L4</accession>
<dbReference type="InterPro" id="IPR013762">
    <property type="entry name" value="Integrase-like_cat_sf"/>
</dbReference>
<comment type="caution">
    <text evidence="2">The sequence shown here is derived from an EMBL/GenBank/DDBJ whole genome shotgun (WGS) entry which is preliminary data.</text>
</comment>
<dbReference type="InterPro" id="IPR011010">
    <property type="entry name" value="DNA_brk_join_enz"/>
</dbReference>
<evidence type="ECO:0000313" key="2">
    <source>
        <dbReference type="EMBL" id="CAH3199259.1"/>
    </source>
</evidence>
<dbReference type="PANTHER" id="PTHR35617:SF3">
    <property type="entry name" value="CORE-BINDING (CB) DOMAIN-CONTAINING PROTEIN"/>
    <property type="match status" value="1"/>
</dbReference>
<evidence type="ECO:0000256" key="1">
    <source>
        <dbReference type="ARBA" id="ARBA00023172"/>
    </source>
</evidence>
<dbReference type="EMBL" id="CALNXI010007013">
    <property type="protein sequence ID" value="CAH3199259.1"/>
    <property type="molecule type" value="Genomic_DNA"/>
</dbReference>
<dbReference type="Proteomes" id="UP001159427">
    <property type="component" value="Unassembled WGS sequence"/>
</dbReference>
<reference evidence="2 3" key="1">
    <citation type="submission" date="2022-05" db="EMBL/GenBank/DDBJ databases">
        <authorList>
            <consortium name="Genoscope - CEA"/>
            <person name="William W."/>
        </authorList>
    </citation>
    <scope>NUCLEOTIDE SEQUENCE [LARGE SCALE GENOMIC DNA]</scope>
</reference>
<gene>
    <name evidence="2" type="ORF">PEVE_00039665</name>
</gene>
<sequence>MTIASALTTAPPLSPLSCTFDLLEHIKTSKPNKRTNSIDIHGYQADTAPCPLLTLKEYLKRTVPLRGTERKLFVSFIQLHKGVSRDTISISISFSKLGLESAGIDTSQFTVHSTRAATSSKAKERELPLDVILATAGWRSAATFQKFYHKPIIQQPTLVDTVLLM</sequence>
<evidence type="ECO:0000313" key="3">
    <source>
        <dbReference type="Proteomes" id="UP001159427"/>
    </source>
</evidence>
<organism evidence="2 3">
    <name type="scientific">Porites evermanni</name>
    <dbReference type="NCBI Taxonomy" id="104178"/>
    <lineage>
        <taxon>Eukaryota</taxon>
        <taxon>Metazoa</taxon>
        <taxon>Cnidaria</taxon>
        <taxon>Anthozoa</taxon>
        <taxon>Hexacorallia</taxon>
        <taxon>Scleractinia</taxon>
        <taxon>Fungiina</taxon>
        <taxon>Poritidae</taxon>
        <taxon>Porites</taxon>
    </lineage>
</organism>
<dbReference type="PANTHER" id="PTHR35617">
    <property type="entry name" value="PHAGE_INTEGRASE DOMAIN-CONTAINING PROTEIN"/>
    <property type="match status" value="1"/>
</dbReference>
<keyword evidence="3" id="KW-1185">Reference proteome</keyword>
<proteinExistence type="predicted"/>
<protein>
    <recommendedName>
        <fullName evidence="4">Tyr recombinase domain-containing protein</fullName>
    </recommendedName>
</protein>
<evidence type="ECO:0008006" key="4">
    <source>
        <dbReference type="Google" id="ProtNLM"/>
    </source>
</evidence>